<organism evidence="2 3">
    <name type="scientific">Ophiocordyceps australis</name>
    <dbReference type="NCBI Taxonomy" id="1399860"/>
    <lineage>
        <taxon>Eukaryota</taxon>
        <taxon>Fungi</taxon>
        <taxon>Dikarya</taxon>
        <taxon>Ascomycota</taxon>
        <taxon>Pezizomycotina</taxon>
        <taxon>Sordariomycetes</taxon>
        <taxon>Hypocreomycetidae</taxon>
        <taxon>Hypocreales</taxon>
        <taxon>Ophiocordycipitaceae</taxon>
        <taxon>Ophiocordyceps</taxon>
    </lineage>
</organism>
<protein>
    <submittedName>
        <fullName evidence="2">Uncharacterized protein</fullName>
    </submittedName>
</protein>
<name>A0A2C5Z325_9HYPO</name>
<accession>A0A2C5Z325</accession>
<dbReference type="Proteomes" id="UP000224854">
    <property type="component" value="Unassembled WGS sequence"/>
</dbReference>
<evidence type="ECO:0000313" key="2">
    <source>
        <dbReference type="EMBL" id="PHH74396.1"/>
    </source>
</evidence>
<comment type="caution">
    <text evidence="2">The sequence shown here is derived from an EMBL/GenBank/DDBJ whole genome shotgun (WGS) entry which is preliminary data.</text>
</comment>
<reference evidence="2 3" key="1">
    <citation type="submission" date="2017-06" db="EMBL/GenBank/DDBJ databases">
        <title>Ant-infecting Ophiocordyceps genomes reveal a high diversity of potential behavioral manipulation genes and a possible major role for enterotoxins.</title>
        <authorList>
            <person name="De Bekker C."/>
            <person name="Evans H.C."/>
            <person name="Brachmann A."/>
            <person name="Hughes D.P."/>
        </authorList>
    </citation>
    <scope>NUCLEOTIDE SEQUENCE [LARGE SCALE GENOMIC DNA]</scope>
    <source>
        <strain evidence="2 3">1348a</strain>
    </source>
</reference>
<feature type="compositionally biased region" description="Polar residues" evidence="1">
    <location>
        <begin position="60"/>
        <end position="72"/>
    </location>
</feature>
<dbReference type="EMBL" id="NJEU01000434">
    <property type="protein sequence ID" value="PHH74396.1"/>
    <property type="molecule type" value="Genomic_DNA"/>
</dbReference>
<feature type="region of interest" description="Disordered" evidence="1">
    <location>
        <begin position="294"/>
        <end position="340"/>
    </location>
</feature>
<gene>
    <name evidence="2" type="ORF">CDD82_4950</name>
</gene>
<keyword evidence="3" id="KW-1185">Reference proteome</keyword>
<sequence>MISSAFGAHAPDMLPTYYFHDGLFDAAPSRSTHSQANRAPAKPSTASHRAMPTARVTKPRSANNSPRASSTLNRRKTIVDGAMPRKQHQALDYLQTAAHGNMMARPTSWHSCSCHQQQRQAPPTSLSTTPNMYVDHHDLYSTQAQFSPMTDVYSNNTSPLSSLSQLPLFPGSGEGHYFSTDAWVPSQQTSPVFCLYNQGQSFPAEPVPVLESSMNQRTPARTALDWGNLMMHGFSSTSPPTPESFPHMPYSQPAVTEPAGLGEAEEEGEILVGMGLYDKFDEDPQLNNYRSTASSLFGSSLRPHEPRGKGLKLEETWEPPKSDDGEGEDEDAEEAEVTDP</sequence>
<dbReference type="AlphaFoldDB" id="A0A2C5Z325"/>
<evidence type="ECO:0000256" key="1">
    <source>
        <dbReference type="SAM" id="MobiDB-lite"/>
    </source>
</evidence>
<dbReference type="OrthoDB" id="5378435at2759"/>
<feature type="compositionally biased region" description="Acidic residues" evidence="1">
    <location>
        <begin position="325"/>
        <end position="340"/>
    </location>
</feature>
<feature type="compositionally biased region" description="Basic and acidic residues" evidence="1">
    <location>
        <begin position="302"/>
        <end position="324"/>
    </location>
</feature>
<evidence type="ECO:0000313" key="3">
    <source>
        <dbReference type="Proteomes" id="UP000224854"/>
    </source>
</evidence>
<proteinExistence type="predicted"/>
<feature type="region of interest" description="Disordered" evidence="1">
    <location>
        <begin position="29"/>
        <end position="84"/>
    </location>
</feature>